<dbReference type="HOGENOM" id="CLU_1045122_0_0_0"/>
<name>I2F6Q6_9BACT</name>
<gene>
    <name evidence="2" type="ORF">Theba_1966</name>
</gene>
<dbReference type="Proteomes" id="UP000002881">
    <property type="component" value="Chromosome"/>
</dbReference>
<feature type="transmembrane region" description="Helical" evidence="1">
    <location>
        <begin position="199"/>
        <end position="219"/>
    </location>
</feature>
<accession>I2F6Q6</accession>
<dbReference type="KEGG" id="mpg:Theba_1966"/>
<evidence type="ECO:0000313" key="2">
    <source>
        <dbReference type="EMBL" id="AFK07609.1"/>
    </source>
</evidence>
<protein>
    <submittedName>
        <fullName evidence="2">Uncharacterized protein</fullName>
    </submittedName>
</protein>
<proteinExistence type="predicted"/>
<feature type="transmembrane region" description="Helical" evidence="1">
    <location>
        <begin position="159"/>
        <end position="179"/>
    </location>
</feature>
<dbReference type="GeneID" id="87107727"/>
<reference evidence="2 3" key="1">
    <citation type="journal article" date="2012" name="Genome Biol. Evol.">
        <title>Genome Sequence of the Mesophilic Thermotogales Bacterium Mesotoga prima MesG1.Ag.4.2 Reveals the Largest Thermotogales Genome To Date.</title>
        <authorList>
            <person name="Zhaxybayeva O."/>
            <person name="Swithers K.S."/>
            <person name="Foght J."/>
            <person name="Green A.G."/>
            <person name="Bruce D."/>
            <person name="Detter C."/>
            <person name="Han S."/>
            <person name="Teshima H."/>
            <person name="Han J."/>
            <person name="Woyke T."/>
            <person name="Pitluck S."/>
            <person name="Nolan M."/>
            <person name="Ivanova N."/>
            <person name="Pati A."/>
            <person name="Land M.L."/>
            <person name="Dlutek M."/>
            <person name="Doolittle W.F."/>
            <person name="Noll K.M."/>
            <person name="Nesbo C.L."/>
        </authorList>
    </citation>
    <scope>NUCLEOTIDE SEQUENCE [LARGE SCALE GENOMIC DNA]</scope>
    <source>
        <strain evidence="3">mesG1.Ag.4.2</strain>
    </source>
</reference>
<evidence type="ECO:0000256" key="1">
    <source>
        <dbReference type="SAM" id="Phobius"/>
    </source>
</evidence>
<dbReference type="AlphaFoldDB" id="I2F6Q6"/>
<feature type="transmembrane region" description="Helical" evidence="1">
    <location>
        <begin position="103"/>
        <end position="120"/>
    </location>
</feature>
<sequence length="266" mass="30947" precursor="true">MRLNKDLFERRLGVFFMVLWILILFFYLTWDGWLYEWCDCGYNGPSQHFDLDITDMEYSRSPDNEITYLSTNNLHNLIYLCYLVFLIGWLGLLFDLEWAKQGAMATMGISFVAALSTLNLSDHVYLLQVVYDIVHLSGLVMGAYLFSKYYLKTSKSLPVVLGTWAIYLVSHVIFTPWPFWENVGQAYFSVNQINDLPFFLFGMEYIVVVVILLAVNTLIVKLNGRTSNRFLRVLIPLGLYFLLFMIMYSTDLIIVQNVNMNTCALR</sequence>
<keyword evidence="3" id="KW-1185">Reference proteome</keyword>
<dbReference type="RefSeq" id="WP_014731403.1">
    <property type="nucleotide sequence ID" value="NC_017934.1"/>
</dbReference>
<evidence type="ECO:0000313" key="3">
    <source>
        <dbReference type="Proteomes" id="UP000002881"/>
    </source>
</evidence>
<keyword evidence="1" id="KW-1133">Transmembrane helix</keyword>
<keyword evidence="1" id="KW-0472">Membrane</keyword>
<dbReference type="EMBL" id="CP003532">
    <property type="protein sequence ID" value="AFK07609.1"/>
    <property type="molecule type" value="Genomic_DNA"/>
</dbReference>
<feature type="transmembrane region" description="Helical" evidence="1">
    <location>
        <begin position="12"/>
        <end position="30"/>
    </location>
</feature>
<keyword evidence="1" id="KW-0812">Transmembrane</keyword>
<feature type="transmembrane region" description="Helical" evidence="1">
    <location>
        <begin position="126"/>
        <end position="147"/>
    </location>
</feature>
<feature type="transmembrane region" description="Helical" evidence="1">
    <location>
        <begin position="231"/>
        <end position="250"/>
    </location>
</feature>
<feature type="transmembrane region" description="Helical" evidence="1">
    <location>
        <begin position="77"/>
        <end position="96"/>
    </location>
</feature>
<organism evidence="2 3">
    <name type="scientific">Mesotoga prima MesG1.Ag.4.2</name>
    <dbReference type="NCBI Taxonomy" id="660470"/>
    <lineage>
        <taxon>Bacteria</taxon>
        <taxon>Thermotogati</taxon>
        <taxon>Thermotogota</taxon>
        <taxon>Thermotogae</taxon>
        <taxon>Kosmotogales</taxon>
        <taxon>Kosmotogaceae</taxon>
        <taxon>Mesotoga</taxon>
    </lineage>
</organism>